<evidence type="ECO:0000313" key="2">
    <source>
        <dbReference type="EMBL" id="KRX00104.1"/>
    </source>
</evidence>
<dbReference type="InterPro" id="IPR002737">
    <property type="entry name" value="MEMO1_fam"/>
</dbReference>
<dbReference type="NCBIfam" id="TIGR04336">
    <property type="entry name" value="AmmeMemoSam_B"/>
    <property type="match status" value="1"/>
</dbReference>
<dbReference type="EMBL" id="LDAU01000195">
    <property type="protein sequence ID" value="KRX00104.1"/>
    <property type="molecule type" value="Genomic_DNA"/>
</dbReference>
<dbReference type="FunCoup" id="A0A0V0QDA2">
    <property type="interactions" value="424"/>
</dbReference>
<protein>
    <recommendedName>
        <fullName evidence="4">MEMO1 family</fullName>
    </recommendedName>
</protein>
<proteinExistence type="inferred from homology"/>
<evidence type="ECO:0000313" key="3">
    <source>
        <dbReference type="Proteomes" id="UP000054937"/>
    </source>
</evidence>
<gene>
    <name evidence="2" type="ORF">PPERSA_07211</name>
</gene>
<name>A0A0V0QDA2_PSEPJ</name>
<comment type="similarity">
    <text evidence="1">Belongs to the MEMO1 family.</text>
</comment>
<dbReference type="Gene3D" id="3.40.830.10">
    <property type="entry name" value="LigB-like"/>
    <property type="match status" value="1"/>
</dbReference>
<dbReference type="PANTHER" id="PTHR11060:SF0">
    <property type="entry name" value="PROTEIN MEMO1"/>
    <property type="match status" value="1"/>
</dbReference>
<dbReference type="AlphaFoldDB" id="A0A0V0QDA2"/>
<keyword evidence="3" id="KW-1185">Reference proteome</keyword>
<evidence type="ECO:0000256" key="1">
    <source>
        <dbReference type="ARBA" id="ARBA00006315"/>
    </source>
</evidence>
<reference evidence="2 3" key="1">
    <citation type="journal article" date="2015" name="Sci. Rep.">
        <title>Genome of the facultative scuticociliatosis pathogen Pseudocohnilembus persalinus provides insight into its virulence through horizontal gene transfer.</title>
        <authorList>
            <person name="Xiong J."/>
            <person name="Wang G."/>
            <person name="Cheng J."/>
            <person name="Tian M."/>
            <person name="Pan X."/>
            <person name="Warren A."/>
            <person name="Jiang C."/>
            <person name="Yuan D."/>
            <person name="Miao W."/>
        </authorList>
    </citation>
    <scope>NUCLEOTIDE SEQUENCE [LARGE SCALE GENOMIC DNA]</scope>
    <source>
        <strain evidence="2">36N120E</strain>
    </source>
</reference>
<dbReference type="OrthoDB" id="417112at2759"/>
<accession>A0A0V0QDA2</accession>
<dbReference type="CDD" id="cd07361">
    <property type="entry name" value="MEMO_like"/>
    <property type="match status" value="1"/>
</dbReference>
<organism evidence="2 3">
    <name type="scientific">Pseudocohnilembus persalinus</name>
    <name type="common">Ciliate</name>
    <dbReference type="NCBI Taxonomy" id="266149"/>
    <lineage>
        <taxon>Eukaryota</taxon>
        <taxon>Sar</taxon>
        <taxon>Alveolata</taxon>
        <taxon>Ciliophora</taxon>
        <taxon>Intramacronucleata</taxon>
        <taxon>Oligohymenophorea</taxon>
        <taxon>Scuticociliatia</taxon>
        <taxon>Philasterida</taxon>
        <taxon>Pseudocohnilembidae</taxon>
        <taxon>Pseudocohnilembus</taxon>
    </lineage>
</organism>
<dbReference type="Pfam" id="PF01875">
    <property type="entry name" value="Memo"/>
    <property type="match status" value="1"/>
</dbReference>
<comment type="caution">
    <text evidence="2">The sequence shown here is derived from an EMBL/GenBank/DDBJ whole genome shotgun (WGS) entry which is preliminary data.</text>
</comment>
<dbReference type="InParanoid" id="A0A0V0QDA2"/>
<dbReference type="PANTHER" id="PTHR11060">
    <property type="entry name" value="PROTEIN MEMO1"/>
    <property type="match status" value="1"/>
</dbReference>
<dbReference type="HAMAP" id="MF_00055">
    <property type="entry name" value="MEMO1"/>
    <property type="match status" value="1"/>
</dbReference>
<evidence type="ECO:0008006" key="4">
    <source>
        <dbReference type="Google" id="ProtNLM"/>
    </source>
</evidence>
<dbReference type="OMA" id="MHLPYIH"/>
<sequence>METTKNTRKALKAGTWYTAEKQLLQKELQNWLQNCKIQQQIIPQIKSFKALIGPHAGLSYCGKTGAYAYQYLINKNNNKLNVFLLGPSHRHRMFKCGLTQFDEFETPLGNIQINQQILQELAKNNDLFETLPKEADLNEHSLELHLPWIQQMLKNTNFQLIPIMVGGIDKHQMQMYGKLLAPYFDDENTVFIISSDFCHWGERFGYTFYKNEQKQGQQKKTPIYQSIQNLDKQGIQIIEKQDLKQFQQYLDDTGNTICGRRPIQILLETINQSKNKQQIKTSFLSYDQSGQCLEKTDSSVSYASLITYI</sequence>
<dbReference type="Proteomes" id="UP000054937">
    <property type="component" value="Unassembled WGS sequence"/>
</dbReference>